<keyword evidence="6" id="KW-1185">Reference proteome</keyword>
<evidence type="ECO:0000256" key="4">
    <source>
        <dbReference type="ARBA" id="ARBA00022737"/>
    </source>
</evidence>
<name>A0A8S1MGG8_PARPR</name>
<keyword evidence="4" id="KW-0677">Repeat</keyword>
<dbReference type="Proteomes" id="UP000688137">
    <property type="component" value="Unassembled WGS sequence"/>
</dbReference>
<proteinExistence type="predicted"/>
<dbReference type="PANTHER" id="PTHR13720">
    <property type="entry name" value="WD-40 REPEAT PROTEIN"/>
    <property type="match status" value="1"/>
</dbReference>
<dbReference type="OMA" id="NCVAIEK"/>
<keyword evidence="3" id="KW-0853">WD repeat</keyword>
<sequence length="282" mass="32800">MKNAVLILSNKIQLKINKIQCNQNLRFMQLQDLQVFKMFIINGKITQGLDLYPDNEYIIQPLGSTIVVRHIITRQQTFQDLSLITVSRIGNYVASGQTTYMRFQADIIIWDFKDRSVIHRIKLHKILIQSLSFSYNELYLASLGGIDDKNMLIVWDIKAGKALYGTPNRDPVNQVQFYNQSDGKMIAVLNTGVEILTIDKQNKKIQSVDVNFGNFKLTFNCVAIEKNDKFCYCGTKTGDVFEVQMDMVIYKDWHQSKNYFLKELIFQVYYIMVTQQLKQEMV</sequence>
<comment type="caution">
    <text evidence="5">The sequence shown here is derived from an EMBL/GenBank/DDBJ whole genome shotgun (WGS) entry which is preliminary data.</text>
</comment>
<dbReference type="PANTHER" id="PTHR13720:SF14">
    <property type="entry name" value="CILIA- AND FLAGELLA-ASSOCIATED PROTEIN 52"/>
    <property type="match status" value="1"/>
</dbReference>
<keyword evidence="2" id="KW-0963">Cytoplasm</keyword>
<dbReference type="InterPro" id="IPR050630">
    <property type="entry name" value="WD_repeat_EMAP"/>
</dbReference>
<evidence type="ECO:0000313" key="5">
    <source>
        <dbReference type="EMBL" id="CAD8076625.1"/>
    </source>
</evidence>
<evidence type="ECO:0000256" key="2">
    <source>
        <dbReference type="ARBA" id="ARBA00022490"/>
    </source>
</evidence>
<organism evidence="5 6">
    <name type="scientific">Paramecium primaurelia</name>
    <dbReference type="NCBI Taxonomy" id="5886"/>
    <lineage>
        <taxon>Eukaryota</taxon>
        <taxon>Sar</taxon>
        <taxon>Alveolata</taxon>
        <taxon>Ciliophora</taxon>
        <taxon>Intramacronucleata</taxon>
        <taxon>Oligohymenophorea</taxon>
        <taxon>Peniculida</taxon>
        <taxon>Parameciidae</taxon>
        <taxon>Paramecium</taxon>
    </lineage>
</organism>
<accession>A0A8S1MGG8</accession>
<comment type="subcellular location">
    <subcellularLocation>
        <location evidence="1">Cytoplasm</location>
    </subcellularLocation>
</comment>
<gene>
    <name evidence="5" type="ORF">PPRIM_AZ9-3.1.T0560243</name>
</gene>
<dbReference type="EMBL" id="CAJJDM010000057">
    <property type="protein sequence ID" value="CAD8076625.1"/>
    <property type="molecule type" value="Genomic_DNA"/>
</dbReference>
<dbReference type="AlphaFoldDB" id="A0A8S1MGG8"/>
<evidence type="ECO:0000256" key="3">
    <source>
        <dbReference type="ARBA" id="ARBA00022574"/>
    </source>
</evidence>
<evidence type="ECO:0000256" key="1">
    <source>
        <dbReference type="ARBA" id="ARBA00004496"/>
    </source>
</evidence>
<reference evidence="5" key="1">
    <citation type="submission" date="2021-01" db="EMBL/GenBank/DDBJ databases">
        <authorList>
            <consortium name="Genoscope - CEA"/>
            <person name="William W."/>
        </authorList>
    </citation>
    <scope>NUCLEOTIDE SEQUENCE</scope>
</reference>
<evidence type="ECO:0000313" key="6">
    <source>
        <dbReference type="Proteomes" id="UP000688137"/>
    </source>
</evidence>
<protein>
    <submittedName>
        <fullName evidence="5">Uncharacterized protein</fullName>
    </submittedName>
</protein>
<dbReference type="GO" id="GO:0005737">
    <property type="term" value="C:cytoplasm"/>
    <property type="evidence" value="ECO:0007669"/>
    <property type="project" value="UniProtKB-SubCell"/>
</dbReference>